<protein>
    <recommendedName>
        <fullName evidence="4">Cytochrome P450</fullName>
    </recommendedName>
</protein>
<comment type="caution">
    <text evidence="2">The sequence shown here is derived from an EMBL/GenBank/DDBJ whole genome shotgun (WGS) entry which is preliminary data.</text>
</comment>
<dbReference type="PANTHER" id="PTHR46696:SF1">
    <property type="entry name" value="CYTOCHROME P450 YJIB-RELATED"/>
    <property type="match status" value="1"/>
</dbReference>
<dbReference type="GO" id="GO:0020037">
    <property type="term" value="F:heme binding"/>
    <property type="evidence" value="ECO:0007669"/>
    <property type="project" value="InterPro"/>
</dbReference>
<dbReference type="SUPFAM" id="SSF48264">
    <property type="entry name" value="Cytochrome P450"/>
    <property type="match status" value="1"/>
</dbReference>
<keyword evidence="3" id="KW-1185">Reference proteome</keyword>
<dbReference type="STRING" id="1210086.GCA_001613105_01967"/>
<dbReference type="AlphaFoldDB" id="A0A370I4E7"/>
<reference evidence="2 3" key="1">
    <citation type="submission" date="2018-07" db="EMBL/GenBank/DDBJ databases">
        <title>Genomic Encyclopedia of Type Strains, Phase IV (KMG-IV): sequencing the most valuable type-strain genomes for metagenomic binning, comparative biology and taxonomic classification.</title>
        <authorList>
            <person name="Goeker M."/>
        </authorList>
    </citation>
    <scope>NUCLEOTIDE SEQUENCE [LARGE SCALE GENOMIC DNA]</scope>
    <source>
        <strain evidence="2 3">DSM 44290</strain>
    </source>
</reference>
<name>A0A370I4E7_9NOCA</name>
<evidence type="ECO:0008006" key="4">
    <source>
        <dbReference type="Google" id="ProtNLM"/>
    </source>
</evidence>
<evidence type="ECO:0000313" key="2">
    <source>
        <dbReference type="EMBL" id="RDI65602.1"/>
    </source>
</evidence>
<gene>
    <name evidence="2" type="ORF">DFR76_106474</name>
</gene>
<organism evidence="2 3">
    <name type="scientific">Nocardia pseudobrasiliensis</name>
    <dbReference type="NCBI Taxonomy" id="45979"/>
    <lineage>
        <taxon>Bacteria</taxon>
        <taxon>Bacillati</taxon>
        <taxon>Actinomycetota</taxon>
        <taxon>Actinomycetes</taxon>
        <taxon>Mycobacteriales</taxon>
        <taxon>Nocardiaceae</taxon>
        <taxon>Nocardia</taxon>
    </lineage>
</organism>
<comment type="similarity">
    <text evidence="1">Belongs to the cytochrome P450 family.</text>
</comment>
<dbReference type="PANTHER" id="PTHR46696">
    <property type="entry name" value="P450, PUTATIVE (EUROFUNG)-RELATED"/>
    <property type="match status" value="1"/>
</dbReference>
<dbReference type="RefSeq" id="WP_067995169.1">
    <property type="nucleotide sequence ID" value="NZ_QQBC01000006.1"/>
</dbReference>
<dbReference type="GO" id="GO:0004497">
    <property type="term" value="F:monooxygenase activity"/>
    <property type="evidence" value="ECO:0007669"/>
    <property type="project" value="InterPro"/>
</dbReference>
<sequence length="102" mass="11307">MRHRIAGGQTVLFCLASANHDDERFTAPDRIDFARTTNPHLALGHGVRACVGTGLVRPVTAAVLAQIYTRWPKLRILAEEQNINWRSGFRHRGPLALPVAVD</sequence>
<dbReference type="EMBL" id="QQBC01000006">
    <property type="protein sequence ID" value="RDI65602.1"/>
    <property type="molecule type" value="Genomic_DNA"/>
</dbReference>
<proteinExistence type="inferred from homology"/>
<dbReference type="GO" id="GO:0005506">
    <property type="term" value="F:iron ion binding"/>
    <property type="evidence" value="ECO:0007669"/>
    <property type="project" value="InterPro"/>
</dbReference>
<evidence type="ECO:0000313" key="3">
    <source>
        <dbReference type="Proteomes" id="UP000254869"/>
    </source>
</evidence>
<dbReference type="Proteomes" id="UP000254869">
    <property type="component" value="Unassembled WGS sequence"/>
</dbReference>
<accession>A0A370I4E7</accession>
<evidence type="ECO:0000256" key="1">
    <source>
        <dbReference type="ARBA" id="ARBA00010617"/>
    </source>
</evidence>
<dbReference type="InterPro" id="IPR036396">
    <property type="entry name" value="Cyt_P450_sf"/>
</dbReference>
<dbReference type="GO" id="GO:0016705">
    <property type="term" value="F:oxidoreductase activity, acting on paired donors, with incorporation or reduction of molecular oxygen"/>
    <property type="evidence" value="ECO:0007669"/>
    <property type="project" value="InterPro"/>
</dbReference>
<dbReference type="Gene3D" id="1.10.630.10">
    <property type="entry name" value="Cytochrome P450"/>
    <property type="match status" value="1"/>
</dbReference>